<keyword evidence="2" id="KW-0812">Transmembrane</keyword>
<name>A0A7M7RDU3_STRPU</name>
<evidence type="ECO:0000256" key="1">
    <source>
        <dbReference type="SAM" id="MobiDB-lite"/>
    </source>
</evidence>
<dbReference type="InterPro" id="IPR051135">
    <property type="entry name" value="Gal/GlcNAc/GalNAc_ST"/>
</dbReference>
<dbReference type="GeneID" id="579907"/>
<dbReference type="Pfam" id="PF00685">
    <property type="entry name" value="Sulfotransfer_1"/>
    <property type="match status" value="1"/>
</dbReference>
<reference evidence="5" key="1">
    <citation type="submission" date="2015-02" db="EMBL/GenBank/DDBJ databases">
        <title>Genome sequencing for Strongylocentrotus purpuratus.</title>
        <authorList>
            <person name="Murali S."/>
            <person name="Liu Y."/>
            <person name="Vee V."/>
            <person name="English A."/>
            <person name="Wang M."/>
            <person name="Skinner E."/>
            <person name="Han Y."/>
            <person name="Muzny D.M."/>
            <person name="Worley K.C."/>
            <person name="Gibbs R.A."/>
        </authorList>
    </citation>
    <scope>NUCLEOTIDE SEQUENCE</scope>
</reference>
<dbReference type="GO" id="GO:0006790">
    <property type="term" value="P:sulfur compound metabolic process"/>
    <property type="evidence" value="ECO:0000318"/>
    <property type="project" value="GO_Central"/>
</dbReference>
<keyword evidence="2" id="KW-0472">Membrane</keyword>
<evidence type="ECO:0000259" key="3">
    <source>
        <dbReference type="Pfam" id="PF00685"/>
    </source>
</evidence>
<dbReference type="PANTHER" id="PTHR10704:SF44">
    <property type="entry name" value="LD35051P-RELATED"/>
    <property type="match status" value="1"/>
</dbReference>
<sequence>MFRILGVSIVRISLLVFLVAFMCLTGNYLIHRRLFMHPWIHSAASLAKDTRGTNGKIREGESLNARIETSRGDDGKTNRKSSEVFVVILAQWRFGSSIIGELFNQNPNMFYVYEPLWVFSREAMLPNHKLTDIYDYQVPPKENFKRVLRGIPRCDFSEDFVTVMNTSGGKLRNKLICENTVDVDNCNMSNSYWLDSVCKRSGGRAATKLIRADLNTIKSLIVDDNINVKVVNLVRDPRGAAASRVHYDLVLNHRSLDLVALSDQIPKKGRLEPLGYLNNTRPAAESLPAMCDMMRANFRKASNLPSWLSNRYKLIRFEDFAENPVNVTHEIYDFVGLPLPTTVRDWVAEHTNVSHDQPEESVMFSSRRNAKDVARRWMTDLTALEIRQVEAICHEAMQLLGYEAYDEMRKSTDGLT</sequence>
<dbReference type="OMA" id="WCTDYEY"/>
<feature type="compositionally biased region" description="Basic and acidic residues" evidence="1">
    <location>
        <begin position="51"/>
        <end position="61"/>
    </location>
</feature>
<dbReference type="GO" id="GO:0001517">
    <property type="term" value="F:N-acetylglucosamine 6-O-sulfotransferase activity"/>
    <property type="evidence" value="ECO:0000318"/>
    <property type="project" value="GO_Central"/>
</dbReference>
<evidence type="ECO:0000313" key="4">
    <source>
        <dbReference type="EnsemblMetazoa" id="XP_785092"/>
    </source>
</evidence>
<feature type="transmembrane region" description="Helical" evidence="2">
    <location>
        <begin position="12"/>
        <end position="30"/>
    </location>
</feature>
<keyword evidence="2" id="KW-1133">Transmembrane helix</keyword>
<dbReference type="Proteomes" id="UP000007110">
    <property type="component" value="Unassembled WGS sequence"/>
</dbReference>
<protein>
    <recommendedName>
        <fullName evidence="3">Sulfotransferase domain-containing protein</fullName>
    </recommendedName>
</protein>
<accession>A0A7M7RDU3</accession>
<dbReference type="InterPro" id="IPR000863">
    <property type="entry name" value="Sulfotransferase_dom"/>
</dbReference>
<dbReference type="PANTHER" id="PTHR10704">
    <property type="entry name" value="CARBOHYDRATE SULFOTRANSFERASE"/>
    <property type="match status" value="1"/>
</dbReference>
<dbReference type="InParanoid" id="A0A7M7RDU3"/>
<dbReference type="Gene3D" id="3.40.50.300">
    <property type="entry name" value="P-loop containing nucleotide triphosphate hydrolases"/>
    <property type="match status" value="1"/>
</dbReference>
<feature type="compositionally biased region" description="Basic and acidic residues" evidence="1">
    <location>
        <begin position="68"/>
        <end position="78"/>
    </location>
</feature>
<dbReference type="AlphaFoldDB" id="A0A7M7RDU3"/>
<dbReference type="InterPro" id="IPR027417">
    <property type="entry name" value="P-loop_NTPase"/>
</dbReference>
<dbReference type="OrthoDB" id="6138663at2759"/>
<organism evidence="4 5">
    <name type="scientific">Strongylocentrotus purpuratus</name>
    <name type="common">Purple sea urchin</name>
    <dbReference type="NCBI Taxonomy" id="7668"/>
    <lineage>
        <taxon>Eukaryota</taxon>
        <taxon>Metazoa</taxon>
        <taxon>Echinodermata</taxon>
        <taxon>Eleutherozoa</taxon>
        <taxon>Echinozoa</taxon>
        <taxon>Echinoidea</taxon>
        <taxon>Euechinoidea</taxon>
        <taxon>Echinacea</taxon>
        <taxon>Camarodonta</taxon>
        <taxon>Echinidea</taxon>
        <taxon>Strongylocentrotidae</taxon>
        <taxon>Strongylocentrotus</taxon>
    </lineage>
</organism>
<dbReference type="RefSeq" id="XP_785092.3">
    <property type="nucleotide sequence ID" value="XM_779999.3"/>
</dbReference>
<proteinExistence type="predicted"/>
<keyword evidence="5" id="KW-1185">Reference proteome</keyword>
<feature type="region of interest" description="Disordered" evidence="1">
    <location>
        <begin position="51"/>
        <end position="78"/>
    </location>
</feature>
<feature type="domain" description="Sulfotransferase" evidence="3">
    <location>
        <begin position="225"/>
        <end position="400"/>
    </location>
</feature>
<dbReference type="EnsemblMetazoa" id="XM_779999">
    <property type="protein sequence ID" value="XP_785092"/>
    <property type="gene ID" value="LOC579907"/>
</dbReference>
<reference evidence="4" key="2">
    <citation type="submission" date="2021-01" db="UniProtKB">
        <authorList>
            <consortium name="EnsemblMetazoa"/>
        </authorList>
    </citation>
    <scope>IDENTIFICATION</scope>
</reference>
<dbReference type="SUPFAM" id="SSF52540">
    <property type="entry name" value="P-loop containing nucleoside triphosphate hydrolases"/>
    <property type="match status" value="1"/>
</dbReference>
<evidence type="ECO:0000256" key="2">
    <source>
        <dbReference type="SAM" id="Phobius"/>
    </source>
</evidence>
<evidence type="ECO:0000313" key="5">
    <source>
        <dbReference type="Proteomes" id="UP000007110"/>
    </source>
</evidence>
<dbReference type="KEGG" id="spu:579907"/>
<dbReference type="GO" id="GO:0006044">
    <property type="term" value="P:N-acetylglucosamine metabolic process"/>
    <property type="evidence" value="ECO:0000318"/>
    <property type="project" value="GO_Central"/>
</dbReference>